<dbReference type="GO" id="GO:0022857">
    <property type="term" value="F:transmembrane transporter activity"/>
    <property type="evidence" value="ECO:0007669"/>
    <property type="project" value="InterPro"/>
</dbReference>
<feature type="transmembrane region" description="Helical" evidence="6">
    <location>
        <begin position="51"/>
        <end position="71"/>
    </location>
</feature>
<keyword evidence="5 6" id="KW-0472">Membrane</keyword>
<feature type="transmembrane region" description="Helical" evidence="6">
    <location>
        <begin position="571"/>
        <end position="590"/>
    </location>
</feature>
<evidence type="ECO:0000313" key="7">
    <source>
        <dbReference type="EMBL" id="CAG7894417.1"/>
    </source>
</evidence>
<dbReference type="Gramene" id="A02p33690.2_BraZ1">
    <property type="protein sequence ID" value="A02p33690.2_BraZ1.CDS"/>
    <property type="gene ID" value="A02g33690.2_BraZ1"/>
</dbReference>
<evidence type="ECO:0008006" key="9">
    <source>
        <dbReference type="Google" id="ProtNLM"/>
    </source>
</evidence>
<reference evidence="8" key="1">
    <citation type="submission" date="2018-11" db="EMBL/GenBank/DDBJ databases">
        <authorList>
            <consortium name="Genoscope - CEA"/>
            <person name="William W."/>
        </authorList>
    </citation>
    <scope>NUCLEOTIDE SEQUENCE</scope>
</reference>
<dbReference type="CDD" id="cd17330">
    <property type="entry name" value="MFS_SLC46_TetA_like"/>
    <property type="match status" value="1"/>
</dbReference>
<sequence>MEETTTFQGLRHLFMTVFLHGFSAFIVVPVITDVSMAALCPGTDECSLAIYLSGFQQAITGVGSLMMMPLVGSLSDKHGRKSLLTLPMALNILPLGTFPHAHGTLQTFDTSFDMQLTSLVIFRSGHVPQLVSLMLEANINYTFLSYHQTDTILANRTISELIMLNVHFKESLNSAICLLKSLNGMYNTLDKSYSKASIYNLKIRASSTLLLRVFEQSSIHLCLPLLSRLQWFFYEEHSSLQVNHQQISPSIWWDDTTHISILAYSRETSVFYIYYVLKTFTSIFCEGSVFCLALAYVADNVSENHRASAFGILTGIGSCAFVCANCCARFLSTTATFQVATTVAIFSTVYMRIFLPDSIRDNSLVTSIVSTEKLSYVLLEDYPAHRNQISRTLRSVREMASLMRSSVPLFQVAMVSFFSSLSEAGLHASSMYYLKAKFHFNKDQFADLMIIFGIAGSVSQLLFMPILIPALKEEKLLSIGLFFGCAHMFLLGMAWSAWVPYMAAMFSLVSIFPQSCMRSIVSKQVTSYEQGKAQGIISSICSLANVISPLAFSPLTGWFLSERAPFNFPGFSLMCAGFTMTIAFILSLMIRATTPVADMGSP</sequence>
<dbReference type="InterPro" id="IPR011701">
    <property type="entry name" value="MFS"/>
</dbReference>
<keyword evidence="4 6" id="KW-1133">Transmembrane helix</keyword>
<feature type="transmembrane region" description="Helical" evidence="6">
    <location>
        <begin position="448"/>
        <end position="469"/>
    </location>
</feature>
<dbReference type="SUPFAM" id="SSF103473">
    <property type="entry name" value="MFS general substrate transporter"/>
    <property type="match status" value="1"/>
</dbReference>
<evidence type="ECO:0000256" key="2">
    <source>
        <dbReference type="ARBA" id="ARBA00022448"/>
    </source>
</evidence>
<name>A0A3P6AKG2_BRACM</name>
<dbReference type="PANTHER" id="PTHR23504">
    <property type="entry name" value="MAJOR FACILITATOR SUPERFAMILY DOMAIN-CONTAINING PROTEIN 10"/>
    <property type="match status" value="1"/>
</dbReference>
<feature type="transmembrane region" description="Helical" evidence="6">
    <location>
        <begin position="272"/>
        <end position="297"/>
    </location>
</feature>
<feature type="transmembrane region" description="Helical" evidence="6">
    <location>
        <begin position="12"/>
        <end position="31"/>
    </location>
</feature>
<evidence type="ECO:0000256" key="5">
    <source>
        <dbReference type="ARBA" id="ARBA00023136"/>
    </source>
</evidence>
<dbReference type="InterPro" id="IPR036259">
    <property type="entry name" value="MFS_trans_sf"/>
</dbReference>
<keyword evidence="3 6" id="KW-0812">Transmembrane</keyword>
<accession>A0A3P6AKG2</accession>
<feature type="transmembrane region" description="Helical" evidence="6">
    <location>
        <begin position="309"/>
        <end position="331"/>
    </location>
</feature>
<feature type="transmembrane region" description="Helical" evidence="6">
    <location>
        <begin position="407"/>
        <end position="428"/>
    </location>
</feature>
<dbReference type="AlphaFoldDB" id="A0A3P6AKG2"/>
<evidence type="ECO:0000313" key="8">
    <source>
        <dbReference type="EMBL" id="VDC90235.1"/>
    </source>
</evidence>
<evidence type="ECO:0000256" key="1">
    <source>
        <dbReference type="ARBA" id="ARBA00004141"/>
    </source>
</evidence>
<proteinExistence type="predicted"/>
<dbReference type="Gene3D" id="1.20.1250.20">
    <property type="entry name" value="MFS general substrate transporter like domains"/>
    <property type="match status" value="2"/>
</dbReference>
<dbReference type="GO" id="GO:0016020">
    <property type="term" value="C:membrane"/>
    <property type="evidence" value="ECO:0007669"/>
    <property type="project" value="UniProtKB-SubCell"/>
</dbReference>
<comment type="subcellular location">
    <subcellularLocation>
        <location evidence="1">Membrane</location>
        <topology evidence="1">Multi-pass membrane protein</topology>
    </subcellularLocation>
</comment>
<evidence type="ECO:0000256" key="3">
    <source>
        <dbReference type="ARBA" id="ARBA00022692"/>
    </source>
</evidence>
<dbReference type="EMBL" id="LR031573">
    <property type="protein sequence ID" value="VDC90235.1"/>
    <property type="molecule type" value="Genomic_DNA"/>
</dbReference>
<evidence type="ECO:0000256" key="4">
    <source>
        <dbReference type="ARBA" id="ARBA00022989"/>
    </source>
</evidence>
<dbReference type="Pfam" id="PF07690">
    <property type="entry name" value="MFS_1"/>
    <property type="match status" value="1"/>
</dbReference>
<keyword evidence="2" id="KW-0813">Transport</keyword>
<dbReference type="PANTHER" id="PTHR23504:SF1">
    <property type="entry name" value="GH21943P-RELATED"/>
    <property type="match status" value="1"/>
</dbReference>
<dbReference type="EMBL" id="LS974618">
    <property type="protein sequence ID" value="CAG7894417.1"/>
    <property type="molecule type" value="Genomic_DNA"/>
</dbReference>
<gene>
    <name evidence="8" type="ORF">BRAA02T07720Z</name>
    <name evidence="7" type="ORF">BRAPAZ1V2_A02P33690.2</name>
</gene>
<feature type="transmembrane region" description="Helical" evidence="6">
    <location>
        <begin position="476"/>
        <end position="495"/>
    </location>
</feature>
<protein>
    <recommendedName>
        <fullName evidence="9">Major facilitator superfamily (MFS) profile domain-containing protein</fullName>
    </recommendedName>
</protein>
<dbReference type="Proteomes" id="UP000694005">
    <property type="component" value="Chromosome A02"/>
</dbReference>
<evidence type="ECO:0000256" key="6">
    <source>
        <dbReference type="SAM" id="Phobius"/>
    </source>
</evidence>
<organism evidence="8">
    <name type="scientific">Brassica campestris</name>
    <name type="common">Field mustard</name>
    <dbReference type="NCBI Taxonomy" id="3711"/>
    <lineage>
        <taxon>Eukaryota</taxon>
        <taxon>Viridiplantae</taxon>
        <taxon>Streptophyta</taxon>
        <taxon>Embryophyta</taxon>
        <taxon>Tracheophyta</taxon>
        <taxon>Spermatophyta</taxon>
        <taxon>Magnoliopsida</taxon>
        <taxon>eudicotyledons</taxon>
        <taxon>Gunneridae</taxon>
        <taxon>Pentapetalae</taxon>
        <taxon>rosids</taxon>
        <taxon>malvids</taxon>
        <taxon>Brassicales</taxon>
        <taxon>Brassicaceae</taxon>
        <taxon>Brassiceae</taxon>
        <taxon>Brassica</taxon>
    </lineage>
</organism>